<feature type="region of interest" description="Disordered" evidence="6">
    <location>
        <begin position="1314"/>
        <end position="1402"/>
    </location>
</feature>
<evidence type="ECO:0000256" key="3">
    <source>
        <dbReference type="ARBA" id="ARBA00008845"/>
    </source>
</evidence>
<name>A0A7M5UHX5_9CNID</name>
<evidence type="ECO:0000256" key="1">
    <source>
        <dbReference type="ARBA" id="ARBA00004123"/>
    </source>
</evidence>
<dbReference type="Gene3D" id="2.130.10.10">
    <property type="entry name" value="YVTN repeat-like/Quinoprotein amine dehydrogenase"/>
    <property type="match status" value="1"/>
</dbReference>
<keyword evidence="4" id="KW-0833">Ubl conjugation pathway</keyword>
<dbReference type="SUPFAM" id="SSF50978">
    <property type="entry name" value="WD40 repeat-like"/>
    <property type="match status" value="1"/>
</dbReference>
<evidence type="ECO:0000256" key="6">
    <source>
        <dbReference type="SAM" id="MobiDB-lite"/>
    </source>
</evidence>
<sequence>MALLEKSSKLKELLDKLKEINRLQHSPVEVFDQISTMLEEEANVYDASDPDPFHEQQSHRNIREEADSSWKHLLEIVADADELRYKYLTINYITKRENDFELNCAMARLLINLEPALPWSNFFSDLDQFVPKCLEWAKDGKEPLRSYACALMVKGMRTPSGPSHFMDKICELTKILIQRLQYLSKEPDSKQPCVEDFGKLPDIISTPQVNKKSRKSDAGRSKCDQTKTPTSSRKRKLVPPKPTKPFQYERLSMSLKPLTIGKQQELILRFLYPISEYQELLPIVLETNVLNLIFHYIDHTKQPNGHLACAALMYLSSLLCHKKFIVEFINRHGIQKILEIPQPSSVATMSSLCLYYLVYNNGNEDCIERICLLPHSTLQRLVAFLLKLSESSHVSGRCHSSLFFSLTFSFKAILQLFDSMDGLRKIVNLISTLKIMRIGESDLSSDDDVYLDHEMAKNACQTLKKYFETHITMIGETYKTSKNVVNQLPKYKPLQITPESLEKSFNKIIKNTSDGVATTKEGYFLKKIISLEIPQLLLQLITTTAERKNYEHKNELLVTALDILLALSVFKEIAFSFCQKISINAAESSSGMGILLTAIEGSIEKDIEVRKAALKVLCNCVTSSKSLIQDNTSAITNPQRKNLTESNGTDTTNHYSNHSNNNKVKLIEKIWSSFRSNNGIMILLRTLEIASPLTEADSIRALVCKALYGIAENKLISQILGRLPMFHNEEIHQLMKEPILSDRITEHNMFTQYASLLLERVTGIPSKTTYNSAQASIISQTRITYSQKELLQVVYNHLKKSGLSKAAEVLKDEADLPSTTEDKRTTFGTPSITIPKDLCSPSITNEKTPFNNKTFSRTLSTSNTPISSPQTERRVLFTPNRRKSIASPSVFTPQSSQSPVVPKQQQYQRPVSPPPPTLDNIITSYLREQHARCANPVATCPPFSLFRPHNCPKPKYRQRASNNITKRLFDRQGNPPQGGQMGCKYTRRFLYSKFRSGVTYRGPGDEEEMYTAGTWMSDSGSMAFGTVAGYVKVVNYLGQDELAHTAHESAIISIESSKDCKLIATSAEHGPPTGCVWRVVESPVENGLFSLENAFELPEDAYLKFNNSQDRVIGTNTLTANVYDLGTGQRIGTYHDENNTNNYTKNNACFSPCDNLLLNDGVLWDIRGKQLIHKFDKFNNRVSGIFHPAGREIIIDSEVWDLRTFRLLDTYPELEDCHIRFSGLGDVFYTGKLRAKYFDSYLKNGILGPYESSFRVFDAYDYSALGTVDTKRIIIDVLPDPSDQCLAVLEDDPVMRFEFDTTCRIYNIGRTKRFGEEEEESESDENEENGHESSADNDEGDDEDAETMMEIFSNLLGEGDDLQGDEDDDEATIDGDEDDFSGSDGDNDWVDMSDDDDDDDVY</sequence>
<feature type="region of interest" description="Disordered" evidence="6">
    <location>
        <begin position="638"/>
        <end position="658"/>
    </location>
</feature>
<evidence type="ECO:0000256" key="2">
    <source>
        <dbReference type="ARBA" id="ARBA00004906"/>
    </source>
</evidence>
<keyword evidence="8" id="KW-1185">Reference proteome</keyword>
<dbReference type="InterPro" id="IPR015943">
    <property type="entry name" value="WD40/YVTN_repeat-like_dom_sf"/>
</dbReference>
<dbReference type="PROSITE" id="PS50896">
    <property type="entry name" value="LISH"/>
    <property type="match status" value="1"/>
</dbReference>
<dbReference type="GO" id="GO:0080008">
    <property type="term" value="C:Cul4-RING E3 ubiquitin ligase complex"/>
    <property type="evidence" value="ECO:0007669"/>
    <property type="project" value="TreeGrafter"/>
</dbReference>
<dbReference type="UniPathway" id="UPA00143"/>
<feature type="compositionally biased region" description="Low complexity" evidence="6">
    <location>
        <begin position="887"/>
        <end position="906"/>
    </location>
</feature>
<feature type="compositionally biased region" description="Acidic residues" evidence="6">
    <location>
        <begin position="1358"/>
        <end position="1402"/>
    </location>
</feature>
<dbReference type="SMART" id="SM00667">
    <property type="entry name" value="LisH"/>
    <property type="match status" value="1"/>
</dbReference>
<dbReference type="InterPro" id="IPR006594">
    <property type="entry name" value="LisH"/>
</dbReference>
<dbReference type="PANTHER" id="PTHR13129:SF4">
    <property type="entry name" value="DDB1- AND CUL4-ASSOCIATED FACTOR 1"/>
    <property type="match status" value="1"/>
</dbReference>
<evidence type="ECO:0008006" key="9">
    <source>
        <dbReference type="Google" id="ProtNLM"/>
    </source>
</evidence>
<feature type="region of interest" description="Disordered" evidence="6">
    <location>
        <begin position="208"/>
        <end position="244"/>
    </location>
</feature>
<keyword evidence="5" id="KW-0539">Nucleus</keyword>
<feature type="compositionally biased region" description="Basic and acidic residues" evidence="6">
    <location>
        <begin position="215"/>
        <end position="225"/>
    </location>
</feature>
<feature type="compositionally biased region" description="Acidic residues" evidence="6">
    <location>
        <begin position="1316"/>
        <end position="1327"/>
    </location>
</feature>
<feature type="compositionally biased region" description="Polar residues" evidence="6">
    <location>
        <begin position="841"/>
        <end position="870"/>
    </location>
</feature>
<dbReference type="EnsemblMetazoa" id="CLYHEMT000188.1">
    <property type="protein sequence ID" value="CLYHEMP000188.1"/>
    <property type="gene ID" value="CLYHEMG000188"/>
</dbReference>
<dbReference type="PANTHER" id="PTHR13129">
    <property type="entry name" value="VPRBP PROTEIN-RELATED"/>
    <property type="match status" value="1"/>
</dbReference>
<evidence type="ECO:0000256" key="4">
    <source>
        <dbReference type="ARBA" id="ARBA00022786"/>
    </source>
</evidence>
<evidence type="ECO:0000313" key="8">
    <source>
        <dbReference type="Proteomes" id="UP000594262"/>
    </source>
</evidence>
<protein>
    <recommendedName>
        <fullName evidence="9">LisH domain-containing protein</fullName>
    </recommendedName>
</protein>
<dbReference type="Proteomes" id="UP000594262">
    <property type="component" value="Unplaced"/>
</dbReference>
<accession>A0A7M5UHX5</accession>
<proteinExistence type="inferred from homology"/>
<dbReference type="GeneID" id="136813132"/>
<feature type="region of interest" description="Disordered" evidence="6">
    <location>
        <begin position="838"/>
        <end position="916"/>
    </location>
</feature>
<evidence type="ECO:0000313" key="7">
    <source>
        <dbReference type="EnsemblMetazoa" id="CLYHEMP000188.1"/>
    </source>
</evidence>
<dbReference type="GO" id="GO:0005634">
    <property type="term" value="C:nucleus"/>
    <property type="evidence" value="ECO:0007669"/>
    <property type="project" value="UniProtKB-SubCell"/>
</dbReference>
<dbReference type="RefSeq" id="XP_066925762.1">
    <property type="nucleotide sequence ID" value="XM_067069661.1"/>
</dbReference>
<comment type="subcellular location">
    <subcellularLocation>
        <location evidence="1">Nucleus</location>
    </subcellularLocation>
</comment>
<comment type="pathway">
    <text evidence="2">Protein modification; protein ubiquitination.</text>
</comment>
<dbReference type="SUPFAM" id="SSF48371">
    <property type="entry name" value="ARM repeat"/>
    <property type="match status" value="1"/>
</dbReference>
<dbReference type="GO" id="GO:0016567">
    <property type="term" value="P:protein ubiquitination"/>
    <property type="evidence" value="ECO:0007669"/>
    <property type="project" value="UniProtKB-UniPathway"/>
</dbReference>
<feature type="compositionally biased region" description="Polar residues" evidence="6">
    <location>
        <begin position="638"/>
        <end position="650"/>
    </location>
</feature>
<dbReference type="InterPro" id="IPR036322">
    <property type="entry name" value="WD40_repeat_dom_sf"/>
</dbReference>
<reference evidence="7" key="1">
    <citation type="submission" date="2021-01" db="UniProtKB">
        <authorList>
            <consortium name="EnsemblMetazoa"/>
        </authorList>
    </citation>
    <scope>IDENTIFICATION</scope>
</reference>
<organism evidence="7 8">
    <name type="scientific">Clytia hemisphaerica</name>
    <dbReference type="NCBI Taxonomy" id="252671"/>
    <lineage>
        <taxon>Eukaryota</taxon>
        <taxon>Metazoa</taxon>
        <taxon>Cnidaria</taxon>
        <taxon>Hydrozoa</taxon>
        <taxon>Hydroidolina</taxon>
        <taxon>Leptothecata</taxon>
        <taxon>Obeliida</taxon>
        <taxon>Clytiidae</taxon>
        <taxon>Clytia</taxon>
    </lineage>
</organism>
<comment type="similarity">
    <text evidence="3">Belongs to the VPRBP/DCAF1 family.</text>
</comment>
<dbReference type="InterPro" id="IPR033270">
    <property type="entry name" value="VPRBP/DCAF1"/>
</dbReference>
<dbReference type="OrthoDB" id="6019818at2759"/>
<feature type="compositionally biased region" description="Acidic residues" evidence="6">
    <location>
        <begin position="1335"/>
        <end position="1347"/>
    </location>
</feature>
<evidence type="ECO:0000256" key="5">
    <source>
        <dbReference type="ARBA" id="ARBA00023242"/>
    </source>
</evidence>
<dbReference type="InterPro" id="IPR016024">
    <property type="entry name" value="ARM-type_fold"/>
</dbReference>